<reference evidence="1 2" key="1">
    <citation type="journal article" date="2021" name="bioRxiv">
        <title>Chromosome-scale and haplotype-resolved genome assembly of a tetraploid potato cultivar.</title>
        <authorList>
            <person name="Sun H."/>
            <person name="Jiao W.-B."/>
            <person name="Krause K."/>
            <person name="Campoy J.A."/>
            <person name="Goel M."/>
            <person name="Folz-Donahue K."/>
            <person name="Kukat C."/>
            <person name="Huettel B."/>
            <person name="Schneeberger K."/>
        </authorList>
    </citation>
    <scope>NUCLEOTIDE SEQUENCE [LARGE SCALE GENOMIC DNA]</scope>
    <source>
        <strain evidence="1">SolTubOtavaFocal</strain>
        <tissue evidence="1">Leaves</tissue>
    </source>
</reference>
<comment type="caution">
    <text evidence="1">The sequence shown here is derived from an EMBL/GenBank/DDBJ whole genome shotgun (WGS) entry which is preliminary data.</text>
</comment>
<proteinExistence type="predicted"/>
<organism evidence="1 2">
    <name type="scientific">Solanum tuberosum</name>
    <name type="common">Potato</name>
    <dbReference type="NCBI Taxonomy" id="4113"/>
    <lineage>
        <taxon>Eukaryota</taxon>
        <taxon>Viridiplantae</taxon>
        <taxon>Streptophyta</taxon>
        <taxon>Embryophyta</taxon>
        <taxon>Tracheophyta</taxon>
        <taxon>Spermatophyta</taxon>
        <taxon>Magnoliopsida</taxon>
        <taxon>eudicotyledons</taxon>
        <taxon>Gunneridae</taxon>
        <taxon>Pentapetalae</taxon>
        <taxon>asterids</taxon>
        <taxon>lamiids</taxon>
        <taxon>Solanales</taxon>
        <taxon>Solanaceae</taxon>
        <taxon>Solanoideae</taxon>
        <taxon>Solaneae</taxon>
        <taxon>Solanum</taxon>
    </lineage>
</organism>
<sequence length="68" mass="8030">MVRGEELVQRLRVSGFVEVREGGKKMVRACDEYGGWWGRSYLLSRRQEERQQQRFFPTVGPFHGENGR</sequence>
<accession>A0ABQ7TSU2</accession>
<keyword evidence="2" id="KW-1185">Reference proteome</keyword>
<evidence type="ECO:0000313" key="2">
    <source>
        <dbReference type="Proteomes" id="UP000826656"/>
    </source>
</evidence>
<evidence type="ECO:0000313" key="1">
    <source>
        <dbReference type="EMBL" id="KAH0737228.1"/>
    </source>
</evidence>
<protein>
    <submittedName>
        <fullName evidence="1">Uncharacterized protein</fullName>
    </submittedName>
</protein>
<dbReference type="EMBL" id="JAIVGD010000028">
    <property type="protein sequence ID" value="KAH0737228.1"/>
    <property type="molecule type" value="Genomic_DNA"/>
</dbReference>
<name>A0ABQ7TSU2_SOLTU</name>
<dbReference type="Proteomes" id="UP000826656">
    <property type="component" value="Unassembled WGS sequence"/>
</dbReference>
<gene>
    <name evidence="1" type="ORF">KY290_035933</name>
</gene>